<dbReference type="Proteomes" id="UP000006242">
    <property type="component" value="Unassembled WGS sequence"/>
</dbReference>
<reference evidence="6 7" key="1">
    <citation type="journal article" date="2011" name="J. Bacteriol.">
        <title>Genome sequence of Salinisphaera shabanensis, a gammaproteobacterium from the harsh, variable environment of the brine-seawater interface of the Shaban Deep in the Red Sea.</title>
        <authorList>
            <person name="Antunes A."/>
            <person name="Alam I."/>
            <person name="Bajic V.B."/>
            <person name="Stingl U."/>
        </authorList>
    </citation>
    <scope>NUCLEOTIDE SEQUENCE [LARGE SCALE GENOMIC DNA]</scope>
    <source>
        <strain evidence="6 7">E1L3A</strain>
    </source>
</reference>
<organism evidence="6 7">
    <name type="scientific">Salinisphaera shabanensis E1L3A</name>
    <dbReference type="NCBI Taxonomy" id="1033802"/>
    <lineage>
        <taxon>Bacteria</taxon>
        <taxon>Pseudomonadati</taxon>
        <taxon>Pseudomonadota</taxon>
        <taxon>Gammaproteobacteria</taxon>
        <taxon>Salinisphaerales</taxon>
        <taxon>Salinisphaeraceae</taxon>
        <taxon>Salinisphaera</taxon>
    </lineage>
</organism>
<keyword evidence="2 4" id="KW-1133">Transmembrane helix</keyword>
<accession>U2EQS0</accession>
<evidence type="ECO:0000313" key="6">
    <source>
        <dbReference type="EMBL" id="ERJ20100.1"/>
    </source>
</evidence>
<comment type="caution">
    <text evidence="6">The sequence shown here is derived from an EMBL/GenBank/DDBJ whole genome shotgun (WGS) entry which is preliminary data.</text>
</comment>
<feature type="transmembrane region" description="Helical" evidence="4">
    <location>
        <begin position="127"/>
        <end position="144"/>
    </location>
</feature>
<feature type="transmembrane region" description="Helical" evidence="4">
    <location>
        <begin position="332"/>
        <end position="365"/>
    </location>
</feature>
<feature type="domain" description="Major facilitator superfamily (MFS) profile" evidence="5">
    <location>
        <begin position="59"/>
        <end position="443"/>
    </location>
</feature>
<dbReference type="GO" id="GO:0005886">
    <property type="term" value="C:plasma membrane"/>
    <property type="evidence" value="ECO:0007669"/>
    <property type="project" value="TreeGrafter"/>
</dbReference>
<dbReference type="InterPro" id="IPR011701">
    <property type="entry name" value="MFS"/>
</dbReference>
<evidence type="ECO:0000256" key="3">
    <source>
        <dbReference type="ARBA" id="ARBA00023136"/>
    </source>
</evidence>
<dbReference type="EMBL" id="AFNV02000005">
    <property type="protein sequence ID" value="ERJ20100.1"/>
    <property type="molecule type" value="Genomic_DNA"/>
</dbReference>
<dbReference type="SUPFAM" id="SSF103473">
    <property type="entry name" value="MFS general substrate transporter"/>
    <property type="match status" value="1"/>
</dbReference>
<evidence type="ECO:0000256" key="1">
    <source>
        <dbReference type="ARBA" id="ARBA00022692"/>
    </source>
</evidence>
<dbReference type="STRING" id="1033802.SSPSH_000964"/>
<dbReference type="InterPro" id="IPR020846">
    <property type="entry name" value="MFS_dom"/>
</dbReference>
<keyword evidence="7" id="KW-1185">Reference proteome</keyword>
<gene>
    <name evidence="6" type="ORF">SSPSH_000964</name>
</gene>
<dbReference type="Gene3D" id="1.20.1250.20">
    <property type="entry name" value="MFS general substrate transporter like domains"/>
    <property type="match status" value="2"/>
</dbReference>
<evidence type="ECO:0000313" key="7">
    <source>
        <dbReference type="Proteomes" id="UP000006242"/>
    </source>
</evidence>
<feature type="transmembrane region" description="Helical" evidence="4">
    <location>
        <begin position="298"/>
        <end position="320"/>
    </location>
</feature>
<protein>
    <submittedName>
        <fullName evidence="6">Transporter Major facilitator superfamily protein</fullName>
    </submittedName>
</protein>
<keyword evidence="3 4" id="KW-0472">Membrane</keyword>
<sequence length="453" mass="47919">MSPQGGAKTALFANRRTDHGDIRESPLAVPGQCGYVKAHTMMPAQPNAAIRDPAGRWQALVILAVALLLGMTSWFSATAVVPQLRETWALSAGAAAWMTIAVQIGFVAGALASAIFNIADRVAPRRLMFYGATLAALSNALLLLTPPIALAVVLRMLTGFGLASVYPPAMKVMATWFKVKRGTALGIMVGALTVGSAAPHLINGLGGVDWQVVIVASSIMSLAGGAIAQYLGRDGPFDFPRAVFDPRKAWQVFADRPVRLACIGYFGHMWELYAMWAWFGVFFGDVLSAHAFQAPLAMSAVATFAVIGVGAVGCWVGGILGDRWGRGRATSLAMIVSGSCALLIGLISVSAWPVIMIVGLIWGFWVVADSAQFSTVITELGDQRYVGTALTLQQAIGYVLTIPTIWLIPIVHEALGWSYAFAVLALGPVVGTIAMQKLAGIEKAHARALLDDD</sequence>
<feature type="transmembrane region" description="Helical" evidence="4">
    <location>
        <begin position="150"/>
        <end position="170"/>
    </location>
</feature>
<proteinExistence type="predicted"/>
<dbReference type="PANTHER" id="PTHR23521">
    <property type="entry name" value="TRANSPORTER MFS SUPERFAMILY"/>
    <property type="match status" value="1"/>
</dbReference>
<dbReference type="AlphaFoldDB" id="U2EQS0"/>
<dbReference type="PANTHER" id="PTHR23521:SF3">
    <property type="entry name" value="MFS TRANSPORTER"/>
    <property type="match status" value="1"/>
</dbReference>
<keyword evidence="1 4" id="KW-0812">Transmembrane</keyword>
<dbReference type="eggNOG" id="COG2271">
    <property type="taxonomic scope" value="Bacteria"/>
</dbReference>
<evidence type="ECO:0000256" key="2">
    <source>
        <dbReference type="ARBA" id="ARBA00022989"/>
    </source>
</evidence>
<reference evidence="6 7" key="2">
    <citation type="journal article" date="2013" name="PLoS ONE">
        <title>INDIGO - INtegrated Data Warehouse of MIcrobial GenOmes with Examples from the Red Sea Extremophiles.</title>
        <authorList>
            <person name="Alam I."/>
            <person name="Antunes A."/>
            <person name="Kamau A.A."/>
            <person name="Ba Alawi W."/>
            <person name="Kalkatawi M."/>
            <person name="Stingl U."/>
            <person name="Bajic V.B."/>
        </authorList>
    </citation>
    <scope>NUCLEOTIDE SEQUENCE [LARGE SCALE GENOMIC DNA]</scope>
    <source>
        <strain evidence="6 7">E1L3A</strain>
    </source>
</reference>
<feature type="transmembrane region" description="Helical" evidence="4">
    <location>
        <begin position="60"/>
        <end position="82"/>
    </location>
</feature>
<feature type="transmembrane region" description="Helical" evidence="4">
    <location>
        <begin position="182"/>
        <end position="202"/>
    </location>
</feature>
<feature type="transmembrane region" description="Helical" evidence="4">
    <location>
        <begin position="385"/>
        <end position="408"/>
    </location>
</feature>
<feature type="transmembrane region" description="Helical" evidence="4">
    <location>
        <begin position="94"/>
        <end position="115"/>
    </location>
</feature>
<evidence type="ECO:0000259" key="5">
    <source>
        <dbReference type="PROSITE" id="PS50850"/>
    </source>
</evidence>
<dbReference type="PROSITE" id="PS50850">
    <property type="entry name" value="MFS"/>
    <property type="match status" value="1"/>
</dbReference>
<evidence type="ECO:0000256" key="4">
    <source>
        <dbReference type="SAM" id="Phobius"/>
    </source>
</evidence>
<dbReference type="Pfam" id="PF07690">
    <property type="entry name" value="MFS_1"/>
    <property type="match status" value="1"/>
</dbReference>
<name>U2EQS0_9GAMM</name>
<feature type="transmembrane region" description="Helical" evidence="4">
    <location>
        <begin position="415"/>
        <end position="435"/>
    </location>
</feature>
<dbReference type="InterPro" id="IPR036259">
    <property type="entry name" value="MFS_trans_sf"/>
</dbReference>
<dbReference type="GO" id="GO:0022857">
    <property type="term" value="F:transmembrane transporter activity"/>
    <property type="evidence" value="ECO:0007669"/>
    <property type="project" value="InterPro"/>
</dbReference>
<feature type="transmembrane region" description="Helical" evidence="4">
    <location>
        <begin position="208"/>
        <end position="231"/>
    </location>
</feature>